<dbReference type="AlphaFoldDB" id="A0A3D4S5I2"/>
<keyword evidence="1" id="KW-0812">Transmembrane</keyword>
<keyword evidence="1" id="KW-0472">Membrane</keyword>
<evidence type="ECO:0008006" key="4">
    <source>
        <dbReference type="Google" id="ProtNLM"/>
    </source>
</evidence>
<keyword evidence="1" id="KW-1133">Transmembrane helix</keyword>
<dbReference type="InterPro" id="IPR016785">
    <property type="entry name" value="ComGD"/>
</dbReference>
<name>A0A3D4S5I2_9ENTE</name>
<evidence type="ECO:0000313" key="3">
    <source>
        <dbReference type="Proteomes" id="UP000262195"/>
    </source>
</evidence>
<evidence type="ECO:0000313" key="2">
    <source>
        <dbReference type="EMBL" id="HCS94084.1"/>
    </source>
</evidence>
<dbReference type="Proteomes" id="UP000262195">
    <property type="component" value="Unassembled WGS sequence"/>
</dbReference>
<evidence type="ECO:0000256" key="1">
    <source>
        <dbReference type="SAM" id="Phobius"/>
    </source>
</evidence>
<accession>A0A3D4S5I2</accession>
<reference evidence="2 3" key="1">
    <citation type="journal article" date="2018" name="Nat. Biotechnol.">
        <title>A standardized bacterial taxonomy based on genome phylogeny substantially revises the tree of life.</title>
        <authorList>
            <person name="Parks D.H."/>
            <person name="Chuvochina M."/>
            <person name="Waite D.W."/>
            <person name="Rinke C."/>
            <person name="Skarshewski A."/>
            <person name="Chaumeil P.A."/>
            <person name="Hugenholtz P."/>
        </authorList>
    </citation>
    <scope>NUCLEOTIDE SEQUENCE [LARGE SCALE GENOMIC DNA]</scope>
    <source>
        <strain evidence="2">UBA11306</strain>
    </source>
</reference>
<feature type="transmembrane region" description="Helical" evidence="1">
    <location>
        <begin position="20"/>
        <end position="41"/>
    </location>
</feature>
<dbReference type="RefSeq" id="WP_022797064.1">
    <property type="nucleotide sequence ID" value="NZ_JBQDSL010000007.1"/>
</dbReference>
<dbReference type="STRING" id="1121105.GCA_000421665_01805"/>
<gene>
    <name evidence="2" type="ORF">DIW15_05195</name>
</gene>
<organism evidence="2 3">
    <name type="scientific">Bavariicoccus seileri</name>
    <dbReference type="NCBI Taxonomy" id="549685"/>
    <lineage>
        <taxon>Bacteria</taxon>
        <taxon>Bacillati</taxon>
        <taxon>Bacillota</taxon>
        <taxon>Bacilli</taxon>
        <taxon>Lactobacillales</taxon>
        <taxon>Enterococcaceae</taxon>
        <taxon>Bavariicoccus</taxon>
    </lineage>
</organism>
<protein>
    <recommendedName>
        <fullName evidence="4">Competence protein ComGD</fullName>
    </recommendedName>
</protein>
<sequence>MHLFSRLNLSQTNRISHRGFTLIHTLLVLVIISGSVLLISVNPLERVARLEEELILRQFEAQVSLLQSYSYLKEKPTRIQFRPYPTNRIDFIGVDANDIQIESVVLPSSIHLKTNTSIKFSNTGVSNNMITVKMQRHNEEMNYRFQLGAGRLFKDIL</sequence>
<dbReference type="NCBIfam" id="NF040982">
    <property type="entry name" value="ComGD"/>
    <property type="match status" value="1"/>
</dbReference>
<comment type="caution">
    <text evidence="2">The sequence shown here is derived from an EMBL/GenBank/DDBJ whole genome shotgun (WGS) entry which is preliminary data.</text>
</comment>
<dbReference type="EMBL" id="DQHO01000034">
    <property type="protein sequence ID" value="HCS94084.1"/>
    <property type="molecule type" value="Genomic_DNA"/>
</dbReference>
<proteinExistence type="predicted"/>